<dbReference type="Gene3D" id="1.10.10.10">
    <property type="entry name" value="Winged helix-like DNA-binding domain superfamily/Winged helix DNA-binding domain"/>
    <property type="match status" value="1"/>
</dbReference>
<evidence type="ECO:0000256" key="3">
    <source>
        <dbReference type="ARBA" id="ARBA00022691"/>
    </source>
</evidence>
<protein>
    <recommendedName>
        <fullName evidence="4">O-methyltransferase C-terminal domain-containing protein</fullName>
    </recommendedName>
</protein>
<dbReference type="InterPro" id="IPR016461">
    <property type="entry name" value="COMT-like"/>
</dbReference>
<keyword evidence="6" id="KW-1185">Reference proteome</keyword>
<feature type="domain" description="O-methyltransferase C-terminal" evidence="4">
    <location>
        <begin position="210"/>
        <end position="382"/>
    </location>
</feature>
<keyword evidence="1" id="KW-0489">Methyltransferase</keyword>
<dbReference type="Gene3D" id="3.40.50.150">
    <property type="entry name" value="Vaccinia Virus protein VP39"/>
    <property type="match status" value="1"/>
</dbReference>
<dbReference type="InterPro" id="IPR036388">
    <property type="entry name" value="WH-like_DNA-bd_sf"/>
</dbReference>
<dbReference type="SUPFAM" id="SSF53335">
    <property type="entry name" value="S-adenosyl-L-methionine-dependent methyltransferases"/>
    <property type="match status" value="1"/>
</dbReference>
<dbReference type="PANTHER" id="PTHR43712:SF2">
    <property type="entry name" value="O-METHYLTRANSFERASE CICE"/>
    <property type="match status" value="1"/>
</dbReference>
<dbReference type="InterPro" id="IPR001077">
    <property type="entry name" value="COMT_C"/>
</dbReference>
<evidence type="ECO:0000256" key="1">
    <source>
        <dbReference type="ARBA" id="ARBA00022603"/>
    </source>
</evidence>
<dbReference type="GO" id="GO:0008171">
    <property type="term" value="F:O-methyltransferase activity"/>
    <property type="evidence" value="ECO:0007669"/>
    <property type="project" value="InterPro"/>
</dbReference>
<gene>
    <name evidence="5" type="ORF">CERSUDRAFT_114284</name>
</gene>
<dbReference type="AlphaFoldDB" id="M2PMK9"/>
<dbReference type="EMBL" id="KB445796">
    <property type="protein sequence ID" value="EMD37634.1"/>
    <property type="molecule type" value="Genomic_DNA"/>
</dbReference>
<dbReference type="InterPro" id="IPR036390">
    <property type="entry name" value="WH_DNA-bd_sf"/>
</dbReference>
<dbReference type="GO" id="GO:0032259">
    <property type="term" value="P:methylation"/>
    <property type="evidence" value="ECO:0007669"/>
    <property type="project" value="UniProtKB-KW"/>
</dbReference>
<sequence length="466" mass="51531">MADTLVALAHIILNGVTSIQKKCNEEGTAFPSLDEQFTVQTEAARRQFMPEVIPVMAAAHQLLASLQAPGPYTAQTTRGGHIVAALDVSVRGHVPEILREAGPEGAHARDIAARNGIDEKKLARVLRMLATHHIFKEVSPGIFANNRHSSALDTGKPVSEILAKPEDKWDNTSGSGALVELFAGDSLRVAAHASDQIVDPKTTHSQEVRETAFNRAFNTQETFWEFYSRPENTYRLKRFNIAMKGSTAYGDPTEVLRGFEWEKLPKGAVVVDVGGGLGSTTQTIFDAHNHLQYIVQDRASVIDNAKEFWQASRPDALANGKVQLQVHNFFDAQPVPKASVYLLRAILHDWPDHHNAKILKHLLDVAGPDTKLIIMDKIVQFACTQEGEFENIPGTEFDNAPAPLLANYGYSKCMQYSADFEMLNEFNGQERTLSDFLELLTSVGWKIERVCGLKTDNWPRLVAVPA</sequence>
<dbReference type="Proteomes" id="UP000016930">
    <property type="component" value="Unassembled WGS sequence"/>
</dbReference>
<dbReference type="HOGENOM" id="CLU_005533_0_3_1"/>
<reference evidence="5 6" key="1">
    <citation type="journal article" date="2012" name="Proc. Natl. Acad. Sci. U.S.A.">
        <title>Comparative genomics of Ceriporiopsis subvermispora and Phanerochaete chrysosporium provide insight into selective ligninolysis.</title>
        <authorList>
            <person name="Fernandez-Fueyo E."/>
            <person name="Ruiz-Duenas F.J."/>
            <person name="Ferreira P."/>
            <person name="Floudas D."/>
            <person name="Hibbett D.S."/>
            <person name="Canessa P."/>
            <person name="Larrondo L.F."/>
            <person name="James T.Y."/>
            <person name="Seelenfreund D."/>
            <person name="Lobos S."/>
            <person name="Polanco R."/>
            <person name="Tello M."/>
            <person name="Honda Y."/>
            <person name="Watanabe T."/>
            <person name="Watanabe T."/>
            <person name="Ryu J.S."/>
            <person name="Kubicek C.P."/>
            <person name="Schmoll M."/>
            <person name="Gaskell J."/>
            <person name="Hammel K.E."/>
            <person name="St John F.J."/>
            <person name="Vanden Wymelenberg A."/>
            <person name="Sabat G."/>
            <person name="Splinter BonDurant S."/>
            <person name="Syed K."/>
            <person name="Yadav J.S."/>
            <person name="Doddapaneni H."/>
            <person name="Subramanian V."/>
            <person name="Lavin J.L."/>
            <person name="Oguiza J.A."/>
            <person name="Perez G."/>
            <person name="Pisabarro A.G."/>
            <person name="Ramirez L."/>
            <person name="Santoyo F."/>
            <person name="Master E."/>
            <person name="Coutinho P.M."/>
            <person name="Henrissat B."/>
            <person name="Lombard V."/>
            <person name="Magnuson J.K."/>
            <person name="Kuees U."/>
            <person name="Hori C."/>
            <person name="Igarashi K."/>
            <person name="Samejima M."/>
            <person name="Held B.W."/>
            <person name="Barry K.W."/>
            <person name="LaButti K.M."/>
            <person name="Lapidus A."/>
            <person name="Lindquist E.A."/>
            <person name="Lucas S.M."/>
            <person name="Riley R."/>
            <person name="Salamov A.A."/>
            <person name="Hoffmeister D."/>
            <person name="Schwenk D."/>
            <person name="Hadar Y."/>
            <person name="Yarden O."/>
            <person name="de Vries R.P."/>
            <person name="Wiebenga A."/>
            <person name="Stenlid J."/>
            <person name="Eastwood D."/>
            <person name="Grigoriev I.V."/>
            <person name="Berka R.M."/>
            <person name="Blanchette R.A."/>
            <person name="Kersten P."/>
            <person name="Martinez A.T."/>
            <person name="Vicuna R."/>
            <person name="Cullen D."/>
        </authorList>
    </citation>
    <scope>NUCLEOTIDE SEQUENCE [LARGE SCALE GENOMIC DNA]</scope>
    <source>
        <strain evidence="5 6">B</strain>
    </source>
</reference>
<evidence type="ECO:0000256" key="2">
    <source>
        <dbReference type="ARBA" id="ARBA00022679"/>
    </source>
</evidence>
<dbReference type="OrthoDB" id="2410195at2759"/>
<name>M2PMK9_CERS8</name>
<dbReference type="Pfam" id="PF00891">
    <property type="entry name" value="Methyltransf_2"/>
    <property type="match status" value="1"/>
</dbReference>
<dbReference type="STRING" id="914234.M2PMK9"/>
<proteinExistence type="predicted"/>
<dbReference type="SUPFAM" id="SSF46785">
    <property type="entry name" value="Winged helix' DNA-binding domain"/>
    <property type="match status" value="1"/>
</dbReference>
<dbReference type="InterPro" id="IPR029063">
    <property type="entry name" value="SAM-dependent_MTases_sf"/>
</dbReference>
<keyword evidence="3" id="KW-0949">S-adenosyl-L-methionine</keyword>
<accession>M2PMK9</accession>
<evidence type="ECO:0000259" key="4">
    <source>
        <dbReference type="Pfam" id="PF00891"/>
    </source>
</evidence>
<evidence type="ECO:0000313" key="6">
    <source>
        <dbReference type="Proteomes" id="UP000016930"/>
    </source>
</evidence>
<organism evidence="5 6">
    <name type="scientific">Ceriporiopsis subvermispora (strain B)</name>
    <name type="common">White-rot fungus</name>
    <name type="synonym">Gelatoporia subvermispora</name>
    <dbReference type="NCBI Taxonomy" id="914234"/>
    <lineage>
        <taxon>Eukaryota</taxon>
        <taxon>Fungi</taxon>
        <taxon>Dikarya</taxon>
        <taxon>Basidiomycota</taxon>
        <taxon>Agaricomycotina</taxon>
        <taxon>Agaricomycetes</taxon>
        <taxon>Polyporales</taxon>
        <taxon>Gelatoporiaceae</taxon>
        <taxon>Gelatoporia</taxon>
    </lineage>
</organism>
<dbReference type="PANTHER" id="PTHR43712">
    <property type="entry name" value="PUTATIVE (AFU_ORTHOLOGUE AFUA_4G14580)-RELATED"/>
    <property type="match status" value="1"/>
</dbReference>
<dbReference type="PROSITE" id="PS51683">
    <property type="entry name" value="SAM_OMT_II"/>
    <property type="match status" value="1"/>
</dbReference>
<keyword evidence="2" id="KW-0808">Transferase</keyword>
<evidence type="ECO:0000313" key="5">
    <source>
        <dbReference type="EMBL" id="EMD37634.1"/>
    </source>
</evidence>